<accession>A0A545SLF2</accession>
<feature type="compositionally biased region" description="Gly residues" evidence="2">
    <location>
        <begin position="82"/>
        <end position="105"/>
    </location>
</feature>
<reference evidence="4 5" key="1">
    <citation type="submission" date="2019-06" db="EMBL/GenBank/DDBJ databases">
        <title>Whole genome sequence for Cellvibrionaceae sp. R142.</title>
        <authorList>
            <person name="Wang G."/>
        </authorList>
    </citation>
    <scope>NUCLEOTIDE SEQUENCE [LARGE SCALE GENOMIC DNA]</scope>
    <source>
        <strain evidence="4 5">R142</strain>
    </source>
</reference>
<dbReference type="InterPro" id="IPR008258">
    <property type="entry name" value="Transglycosylase_SLT_dom_1"/>
</dbReference>
<feature type="region of interest" description="Disordered" evidence="2">
    <location>
        <begin position="45"/>
        <end position="108"/>
    </location>
</feature>
<dbReference type="OrthoDB" id="5620293at2"/>
<evidence type="ECO:0000256" key="1">
    <source>
        <dbReference type="ARBA" id="ARBA00007734"/>
    </source>
</evidence>
<dbReference type="PANTHER" id="PTHR37423:SF2">
    <property type="entry name" value="MEMBRANE-BOUND LYTIC MUREIN TRANSGLYCOSYLASE C"/>
    <property type="match status" value="1"/>
</dbReference>
<proteinExistence type="inferred from homology"/>
<feature type="compositionally biased region" description="Low complexity" evidence="2">
    <location>
        <begin position="67"/>
        <end position="81"/>
    </location>
</feature>
<sequence length="236" mass="24356">MNTVNPSDSIRNGYLEVYHDRLERANNTQDPALKQHFQTELAAIQQTLDALGGQGGQSPVPGGGPQAPGQVPPSGASAGPSDGQGDGLGGGDAGGVDPGPQGPGDGEYDAIVEKYAQQYGIDSAVMKSLMAKESQGDTNAVSSAGAVGLLQLKPATASEMAGRQISAEALKQDPELNIQLGTAYLARMIDEKGSLEDALGAYNQGPNADWRSSAEGRDYVKSIMESLQTGQLPSWG</sequence>
<evidence type="ECO:0000313" key="4">
    <source>
        <dbReference type="EMBL" id="TQV65656.1"/>
    </source>
</evidence>
<comment type="similarity">
    <text evidence="1">Belongs to the transglycosylase Slt family.</text>
</comment>
<dbReference type="Proteomes" id="UP000319732">
    <property type="component" value="Unassembled WGS sequence"/>
</dbReference>
<feature type="compositionally biased region" description="Gly residues" evidence="2">
    <location>
        <begin position="52"/>
        <end position="66"/>
    </location>
</feature>
<evidence type="ECO:0000256" key="2">
    <source>
        <dbReference type="SAM" id="MobiDB-lite"/>
    </source>
</evidence>
<dbReference type="AlphaFoldDB" id="A0A545SLF2"/>
<dbReference type="Pfam" id="PF01464">
    <property type="entry name" value="SLT"/>
    <property type="match status" value="1"/>
</dbReference>
<dbReference type="PANTHER" id="PTHR37423">
    <property type="entry name" value="SOLUBLE LYTIC MUREIN TRANSGLYCOSYLASE-RELATED"/>
    <property type="match status" value="1"/>
</dbReference>
<gene>
    <name evidence="4" type="ORF">FKG94_28360</name>
</gene>
<dbReference type="InterPro" id="IPR023346">
    <property type="entry name" value="Lysozyme-like_dom_sf"/>
</dbReference>
<feature type="domain" description="Transglycosylase SLT" evidence="3">
    <location>
        <begin position="112"/>
        <end position="215"/>
    </location>
</feature>
<protein>
    <submittedName>
        <fullName evidence="4">Lytic transglycosylase domain-containing protein</fullName>
    </submittedName>
</protein>
<organism evidence="4 5">
    <name type="scientific">Exilibacterium tricleocarpae</name>
    <dbReference type="NCBI Taxonomy" id="2591008"/>
    <lineage>
        <taxon>Bacteria</taxon>
        <taxon>Pseudomonadati</taxon>
        <taxon>Pseudomonadota</taxon>
        <taxon>Gammaproteobacteria</taxon>
        <taxon>Cellvibrionales</taxon>
        <taxon>Cellvibrionaceae</taxon>
        <taxon>Exilibacterium</taxon>
    </lineage>
</organism>
<dbReference type="Gene3D" id="1.10.530.10">
    <property type="match status" value="1"/>
</dbReference>
<evidence type="ECO:0000259" key="3">
    <source>
        <dbReference type="Pfam" id="PF01464"/>
    </source>
</evidence>
<comment type="caution">
    <text evidence="4">The sequence shown here is derived from an EMBL/GenBank/DDBJ whole genome shotgun (WGS) entry which is preliminary data.</text>
</comment>
<name>A0A545SLF2_9GAMM</name>
<dbReference type="RefSeq" id="WP_142930322.1">
    <property type="nucleotide sequence ID" value="NZ_ML660134.1"/>
</dbReference>
<dbReference type="EMBL" id="VHSG01000059">
    <property type="protein sequence ID" value="TQV65656.1"/>
    <property type="molecule type" value="Genomic_DNA"/>
</dbReference>
<dbReference type="SUPFAM" id="SSF53955">
    <property type="entry name" value="Lysozyme-like"/>
    <property type="match status" value="1"/>
</dbReference>
<keyword evidence="5" id="KW-1185">Reference proteome</keyword>
<evidence type="ECO:0000313" key="5">
    <source>
        <dbReference type="Proteomes" id="UP000319732"/>
    </source>
</evidence>